<keyword evidence="3" id="KW-0732">Signal</keyword>
<name>A0ABW1A105_9ACTN</name>
<dbReference type="InterPro" id="IPR052169">
    <property type="entry name" value="CW_Biosynth-Accessory"/>
</dbReference>
<feature type="chain" id="PRO_5046674852" evidence="3">
    <location>
        <begin position="28"/>
        <end position="387"/>
    </location>
</feature>
<dbReference type="InterPro" id="IPR019079">
    <property type="entry name" value="Capsule_synth_CapA"/>
</dbReference>
<dbReference type="PANTHER" id="PTHR33393">
    <property type="entry name" value="POLYGLUTAMINE SYNTHESIS ACCESSORY PROTEIN RV0574C-RELATED"/>
    <property type="match status" value="1"/>
</dbReference>
<dbReference type="InterPro" id="IPR029052">
    <property type="entry name" value="Metallo-depent_PP-like"/>
</dbReference>
<evidence type="ECO:0000256" key="2">
    <source>
        <dbReference type="SAM" id="MobiDB-lite"/>
    </source>
</evidence>
<keyword evidence="6" id="KW-1185">Reference proteome</keyword>
<feature type="signal peptide" evidence="3">
    <location>
        <begin position="1"/>
        <end position="27"/>
    </location>
</feature>
<evidence type="ECO:0000256" key="3">
    <source>
        <dbReference type="SAM" id="SignalP"/>
    </source>
</evidence>
<dbReference type="Gene3D" id="3.60.21.10">
    <property type="match status" value="1"/>
</dbReference>
<evidence type="ECO:0000256" key="1">
    <source>
        <dbReference type="ARBA" id="ARBA00005662"/>
    </source>
</evidence>
<gene>
    <name evidence="5" type="ORF">ACFPZN_26580</name>
</gene>
<dbReference type="CDD" id="cd07381">
    <property type="entry name" value="MPP_CapA"/>
    <property type="match status" value="1"/>
</dbReference>
<evidence type="ECO:0000313" key="6">
    <source>
        <dbReference type="Proteomes" id="UP001596074"/>
    </source>
</evidence>
<dbReference type="Proteomes" id="UP001596074">
    <property type="component" value="Unassembled WGS sequence"/>
</dbReference>
<dbReference type="RefSeq" id="WP_378284916.1">
    <property type="nucleotide sequence ID" value="NZ_JBHSON010000040.1"/>
</dbReference>
<evidence type="ECO:0000313" key="5">
    <source>
        <dbReference type="EMBL" id="MFC5749200.1"/>
    </source>
</evidence>
<proteinExistence type="inferred from homology"/>
<dbReference type="EMBL" id="JBHSON010000040">
    <property type="protein sequence ID" value="MFC5749200.1"/>
    <property type="molecule type" value="Genomic_DNA"/>
</dbReference>
<comment type="caution">
    <text evidence="5">The sequence shown here is derived from an EMBL/GenBank/DDBJ whole genome shotgun (WGS) entry which is preliminary data.</text>
</comment>
<dbReference type="Pfam" id="PF09587">
    <property type="entry name" value="PGA_cap"/>
    <property type="match status" value="1"/>
</dbReference>
<feature type="domain" description="Capsule synthesis protein CapA" evidence="4">
    <location>
        <begin position="65"/>
        <end position="306"/>
    </location>
</feature>
<accession>A0ABW1A105</accession>
<reference evidence="6" key="1">
    <citation type="journal article" date="2019" name="Int. J. Syst. Evol. Microbiol.">
        <title>The Global Catalogue of Microorganisms (GCM) 10K type strain sequencing project: providing services to taxonomists for standard genome sequencing and annotation.</title>
        <authorList>
            <consortium name="The Broad Institute Genomics Platform"/>
            <consortium name="The Broad Institute Genome Sequencing Center for Infectious Disease"/>
            <person name="Wu L."/>
            <person name="Ma J."/>
        </authorList>
    </citation>
    <scope>NUCLEOTIDE SEQUENCE [LARGE SCALE GENOMIC DNA]</scope>
    <source>
        <strain evidence="6">KCTC 42087</strain>
    </source>
</reference>
<dbReference type="SMART" id="SM00854">
    <property type="entry name" value="PGA_cap"/>
    <property type="match status" value="1"/>
</dbReference>
<dbReference type="SUPFAM" id="SSF56300">
    <property type="entry name" value="Metallo-dependent phosphatases"/>
    <property type="match status" value="1"/>
</dbReference>
<protein>
    <submittedName>
        <fullName evidence="5">CapA family protein</fullName>
    </submittedName>
</protein>
<evidence type="ECO:0000259" key="4">
    <source>
        <dbReference type="SMART" id="SM00854"/>
    </source>
</evidence>
<dbReference type="PANTHER" id="PTHR33393:SF13">
    <property type="entry name" value="PGA BIOSYNTHESIS PROTEIN CAPA"/>
    <property type="match status" value="1"/>
</dbReference>
<feature type="compositionally biased region" description="Gly residues" evidence="2">
    <location>
        <begin position="40"/>
        <end position="60"/>
    </location>
</feature>
<organism evidence="5 6">
    <name type="scientific">Actinomadura rugatobispora</name>
    <dbReference type="NCBI Taxonomy" id="1994"/>
    <lineage>
        <taxon>Bacteria</taxon>
        <taxon>Bacillati</taxon>
        <taxon>Actinomycetota</taxon>
        <taxon>Actinomycetes</taxon>
        <taxon>Streptosporangiales</taxon>
        <taxon>Thermomonosporaceae</taxon>
        <taxon>Actinomadura</taxon>
    </lineage>
</organism>
<feature type="region of interest" description="Disordered" evidence="2">
    <location>
        <begin position="40"/>
        <end position="63"/>
    </location>
</feature>
<comment type="similarity">
    <text evidence="1">Belongs to the CapA family.</text>
</comment>
<sequence>MRERRRRKRRSTAMAVVLALVTGTALAAGGVAVTLAADGGSDGSGDGSGGGGGGGKGGGPKRPFTVAFGGDVHFEGMLRARLDSAPDTALGPVAEQLKRADLAMVNLETAVTTGGTQAPKQFAFRAPPTAFRALRSAGVDVTTMANNHGMDFGETGLTDSLAAGRQAGMPLVGIGRNAAEAYKPYTVTVKGAKVAVIGATQVLDDNLIQAWTATDAKAGLASAKNVPRLVQAVLAARKAADVVIVNLHWGQELNSCATPVQRQLAAQLADAGADAVVGSHAHVLQAGGYLRKSYVHYGLGNFVFYNSSGRTAQSGVLTLTFDPGPGGQGGAKARGAKTGASRVAKADWAPAVINGGIPRPLSGAEAQTARTRWESLRTCADVRPGPS</sequence>